<accession>A0ACD4Y0X8</accession>
<evidence type="ECO:0000313" key="2">
    <source>
        <dbReference type="Proteomes" id="UP001325023"/>
    </source>
</evidence>
<sequence>MTVRVLGKHFKNDLTFSGRASDVATLFTPQQNVNGIIFYDIRTWIQNTVSVGLTPPPDRFKFTLPIIHTGGEVFQPIVIPAGLGVYMQLSDSYNIPVYMRWDYLNADGTVA</sequence>
<evidence type="ECO:0000313" key="1">
    <source>
        <dbReference type="EMBL" id="WQD75061.1"/>
    </source>
</evidence>
<keyword evidence="2" id="KW-1185">Reference proteome</keyword>
<gene>
    <name evidence="1" type="ORF">U0037_14295</name>
</gene>
<reference evidence="1" key="1">
    <citation type="submission" date="2023-12" db="EMBL/GenBank/DDBJ databases">
        <title>Genome sequencing and assembly of bacterial species from a model synthetic community.</title>
        <authorList>
            <person name="Hogle S.L."/>
        </authorList>
    </citation>
    <scope>NUCLEOTIDE SEQUENCE</scope>
    <source>
        <strain evidence="1">SBW25</strain>
    </source>
</reference>
<proteinExistence type="predicted"/>
<name>A0ACD4Y0X8_PSEFL</name>
<dbReference type="Proteomes" id="UP001325023">
    <property type="component" value="Chromosome"/>
</dbReference>
<organism evidence="1 2">
    <name type="scientific">Pseudomonas fluorescens</name>
    <dbReference type="NCBI Taxonomy" id="294"/>
    <lineage>
        <taxon>Bacteria</taxon>
        <taxon>Pseudomonadati</taxon>
        <taxon>Pseudomonadota</taxon>
        <taxon>Gammaproteobacteria</taxon>
        <taxon>Pseudomonadales</taxon>
        <taxon>Pseudomonadaceae</taxon>
        <taxon>Pseudomonas</taxon>
    </lineage>
</organism>
<dbReference type="EMBL" id="CP140009">
    <property type="protein sequence ID" value="WQD75061.1"/>
    <property type="molecule type" value="Genomic_DNA"/>
</dbReference>
<protein>
    <submittedName>
        <fullName evidence="1">3-methyladenine DNA glycosylase</fullName>
    </submittedName>
</protein>